<sequence>MTARRGLAVVTGASSGIGEACARGLAEAGYEVLACARREDRLTAVVEGIRAAGGSAQVQHLDVTSADDVAALVERIGDRGVDVLVNNAGGAWGLESVAEAVEEKWRWMYEVNVLGTLRVTRALLDGLTRARGAVITIGSVAGRYNYVGGAGYNAAKHGERSLTEVLRKEIAERGVRVTEVDPGRVRTDFSLVRFDGDAERAEAVYEGKENLTAGDVAEIVVFAATRPAHVNIDFVQVTPIDQTSV</sequence>
<dbReference type="EMBL" id="CP009248">
    <property type="protein sequence ID" value="APT89788.1"/>
    <property type="molecule type" value="Genomic_DNA"/>
</dbReference>
<reference evidence="4 5" key="1">
    <citation type="submission" date="2014-08" db="EMBL/GenBank/DDBJ databases">
        <title>Complete genome sequence of Corynebacterium sphenisci CECT 5990(T) (=DSM 44792(T)), isolated from healthy wild penguins.</title>
        <authorList>
            <person name="Ruckert C."/>
            <person name="Albersmeier A."/>
            <person name="Winkler A."/>
            <person name="Kalinowski J."/>
        </authorList>
    </citation>
    <scope>NUCLEOTIDE SEQUENCE [LARGE SCALE GENOMIC DNA]</scope>
    <source>
        <strain evidence="4 5">DSM 44792</strain>
    </source>
</reference>
<organism evidence="4 5">
    <name type="scientific">Corynebacterium sphenisci DSM 44792</name>
    <dbReference type="NCBI Taxonomy" id="1437874"/>
    <lineage>
        <taxon>Bacteria</taxon>
        <taxon>Bacillati</taxon>
        <taxon>Actinomycetota</taxon>
        <taxon>Actinomycetes</taxon>
        <taxon>Mycobacteriales</taxon>
        <taxon>Corynebacteriaceae</taxon>
        <taxon>Corynebacterium</taxon>
    </lineage>
</organism>
<accession>A0A1L7CVE8</accession>
<evidence type="ECO:0000313" key="5">
    <source>
        <dbReference type="Proteomes" id="UP000185469"/>
    </source>
</evidence>
<dbReference type="InterPro" id="IPR036291">
    <property type="entry name" value="NAD(P)-bd_dom_sf"/>
</dbReference>
<evidence type="ECO:0000256" key="2">
    <source>
        <dbReference type="ARBA" id="ARBA00023002"/>
    </source>
</evidence>
<dbReference type="Gene3D" id="3.40.50.720">
    <property type="entry name" value="NAD(P)-binding Rossmann-like Domain"/>
    <property type="match status" value="1"/>
</dbReference>
<dbReference type="FunFam" id="3.40.50.720:FF:000047">
    <property type="entry name" value="NADP-dependent L-serine/L-allo-threonine dehydrogenase"/>
    <property type="match status" value="1"/>
</dbReference>
<dbReference type="Pfam" id="PF00106">
    <property type="entry name" value="adh_short"/>
    <property type="match status" value="1"/>
</dbReference>
<dbReference type="OrthoDB" id="9775296at2"/>
<dbReference type="RefSeq" id="WP_075690980.1">
    <property type="nucleotide sequence ID" value="NZ_CP009248.1"/>
</dbReference>
<name>A0A1L7CVE8_9CORY</name>
<proteinExistence type="inferred from homology"/>
<dbReference type="AlphaFoldDB" id="A0A1L7CVE8"/>
<dbReference type="KEGG" id="csph:CSPHI_00265"/>
<dbReference type="InterPro" id="IPR002347">
    <property type="entry name" value="SDR_fam"/>
</dbReference>
<dbReference type="PRINTS" id="PR00080">
    <property type="entry name" value="SDRFAMILY"/>
</dbReference>
<dbReference type="GO" id="GO:0016616">
    <property type="term" value="F:oxidoreductase activity, acting on the CH-OH group of donors, NAD or NADP as acceptor"/>
    <property type="evidence" value="ECO:0007669"/>
    <property type="project" value="UniProtKB-ARBA"/>
</dbReference>
<evidence type="ECO:0000313" key="4">
    <source>
        <dbReference type="EMBL" id="APT89788.1"/>
    </source>
</evidence>
<dbReference type="PANTHER" id="PTHR42901:SF1">
    <property type="entry name" value="ALCOHOL DEHYDROGENASE"/>
    <property type="match status" value="1"/>
</dbReference>
<dbReference type="STRING" id="1437874.CSPHI_00265"/>
<dbReference type="SUPFAM" id="SSF51735">
    <property type="entry name" value="NAD(P)-binding Rossmann-fold domains"/>
    <property type="match status" value="1"/>
</dbReference>
<keyword evidence="2" id="KW-0560">Oxidoreductase</keyword>
<dbReference type="PRINTS" id="PR00081">
    <property type="entry name" value="GDHRDH"/>
</dbReference>
<protein>
    <recommendedName>
        <fullName evidence="6">SDR family oxidoreductase</fullName>
    </recommendedName>
</protein>
<evidence type="ECO:0008006" key="6">
    <source>
        <dbReference type="Google" id="ProtNLM"/>
    </source>
</evidence>
<comment type="similarity">
    <text evidence="1 3">Belongs to the short-chain dehydrogenases/reductases (SDR) family.</text>
</comment>
<keyword evidence="5" id="KW-1185">Reference proteome</keyword>
<gene>
    <name evidence="4" type="ORF">CSPHI_00265</name>
</gene>
<dbReference type="Proteomes" id="UP000185469">
    <property type="component" value="Chromosome"/>
</dbReference>
<evidence type="ECO:0000256" key="1">
    <source>
        <dbReference type="ARBA" id="ARBA00006484"/>
    </source>
</evidence>
<evidence type="ECO:0000256" key="3">
    <source>
        <dbReference type="RuleBase" id="RU000363"/>
    </source>
</evidence>
<dbReference type="PANTHER" id="PTHR42901">
    <property type="entry name" value="ALCOHOL DEHYDROGENASE"/>
    <property type="match status" value="1"/>
</dbReference>